<dbReference type="InterPro" id="IPR017042">
    <property type="entry name" value="UCP036055"/>
</dbReference>
<dbReference type="EMBL" id="JBHRXJ010000017">
    <property type="protein sequence ID" value="MFC3530015.1"/>
    <property type="molecule type" value="Genomic_DNA"/>
</dbReference>
<accession>A0ABV7R743</accession>
<dbReference type="Proteomes" id="UP001595721">
    <property type="component" value="Unassembled WGS sequence"/>
</dbReference>
<evidence type="ECO:0000313" key="2">
    <source>
        <dbReference type="Proteomes" id="UP001595721"/>
    </source>
</evidence>
<reference evidence="2" key="1">
    <citation type="journal article" date="2019" name="Int. J. Syst. Evol. Microbiol.">
        <title>The Global Catalogue of Microorganisms (GCM) 10K type strain sequencing project: providing services to taxonomists for standard genome sequencing and annotation.</title>
        <authorList>
            <consortium name="The Broad Institute Genomics Platform"/>
            <consortium name="The Broad Institute Genome Sequencing Center for Infectious Disease"/>
            <person name="Wu L."/>
            <person name="Ma J."/>
        </authorList>
    </citation>
    <scope>NUCLEOTIDE SEQUENCE [LARGE SCALE GENOMIC DNA]</scope>
    <source>
        <strain evidence="2">KCTC 42899</strain>
    </source>
</reference>
<evidence type="ECO:0000313" key="1">
    <source>
        <dbReference type="EMBL" id="MFC3530015.1"/>
    </source>
</evidence>
<protein>
    <submittedName>
        <fullName evidence="1">Uncharacterized protein</fullName>
    </submittedName>
</protein>
<keyword evidence="2" id="KW-1185">Reference proteome</keyword>
<name>A0ABV7R743_9RHOB</name>
<dbReference type="RefSeq" id="WP_272020336.1">
    <property type="nucleotide sequence ID" value="NZ_JBHRXJ010000017.1"/>
</dbReference>
<proteinExistence type="predicted"/>
<comment type="caution">
    <text evidence="1">The sequence shown here is derived from an EMBL/GenBank/DDBJ whole genome shotgun (WGS) entry which is preliminary data.</text>
</comment>
<dbReference type="PIRSF" id="PIRSF036055">
    <property type="entry name" value="UCP036055"/>
    <property type="match status" value="1"/>
</dbReference>
<organism evidence="1 2">
    <name type="scientific">Paracoccus mangrovi</name>
    <dbReference type="NCBI Taxonomy" id="1715645"/>
    <lineage>
        <taxon>Bacteria</taxon>
        <taxon>Pseudomonadati</taxon>
        <taxon>Pseudomonadota</taxon>
        <taxon>Alphaproteobacteria</taxon>
        <taxon>Rhodobacterales</taxon>
        <taxon>Paracoccaceae</taxon>
        <taxon>Paracoccus</taxon>
    </lineage>
</organism>
<sequence length="156" mass="17294">MSASLIYDIAPLGSVVEFFDETPRPPDRFRRKLSAWLNTNGSGRLVEKRPGQVRASHSFPPTFTLHIADYGGRGVIVLTVRRTFDIDTGLRFRVKERPKAGQARVVQSIGDGIEMLHLAENREAAEAWLASKTGYSRARIEEVTVQEAGSVEGRVA</sequence>
<gene>
    <name evidence="1" type="ORF">ACFOMH_17720</name>
</gene>